<keyword evidence="4" id="KW-1185">Reference proteome</keyword>
<sequence>MGAPSVLFILDEMRKKSMEEGEATTGEGLEWGVLIGIGLGLTVEVVVLRSVRIAAC</sequence>
<comment type="caution">
    <text evidence="3">The sequence shown here is derived from an EMBL/GenBank/DDBJ whole genome shotgun (WGS) entry which is preliminary data.</text>
</comment>
<dbReference type="SUPFAM" id="SSF53901">
    <property type="entry name" value="Thiolase-like"/>
    <property type="match status" value="1"/>
</dbReference>
<proteinExistence type="inferred from homology"/>
<comment type="similarity">
    <text evidence="1">Belongs to the thiolase-like superfamily. Chalcone/stilbene synthases family.</text>
</comment>
<evidence type="ECO:0000256" key="1">
    <source>
        <dbReference type="ARBA" id="ARBA00005531"/>
    </source>
</evidence>
<dbReference type="PANTHER" id="PTHR11877">
    <property type="entry name" value="HYDROXYMETHYLGLUTARYL-COA SYNTHASE"/>
    <property type="match status" value="1"/>
</dbReference>
<name>A0A314UIQ7_PRUYE</name>
<dbReference type="GO" id="GO:0030639">
    <property type="term" value="P:polyketide biosynthetic process"/>
    <property type="evidence" value="ECO:0007669"/>
    <property type="project" value="TreeGrafter"/>
</dbReference>
<accession>A0A314UIQ7</accession>
<dbReference type="InterPro" id="IPR011141">
    <property type="entry name" value="Polyketide_synthase_type-III"/>
</dbReference>
<evidence type="ECO:0000313" key="3">
    <source>
        <dbReference type="EMBL" id="PQM37250.1"/>
    </source>
</evidence>
<dbReference type="Gene3D" id="3.40.47.10">
    <property type="match status" value="1"/>
</dbReference>
<dbReference type="Proteomes" id="UP000250321">
    <property type="component" value="Unassembled WGS sequence"/>
</dbReference>
<reference evidence="3 4" key="1">
    <citation type="submission" date="2018-02" db="EMBL/GenBank/DDBJ databases">
        <title>Draft genome of wild Prunus yedoensis var. nudiflora.</title>
        <authorList>
            <person name="Baek S."/>
            <person name="Kim J.-H."/>
            <person name="Choi K."/>
            <person name="Kim G.-B."/>
            <person name="Cho A."/>
            <person name="Jang H."/>
            <person name="Shin C.-H."/>
            <person name="Yu H.-J."/>
            <person name="Mun J.-H."/>
        </authorList>
    </citation>
    <scope>NUCLEOTIDE SEQUENCE [LARGE SCALE GENOMIC DNA]</scope>
    <source>
        <strain evidence="4">cv. Jeju island</strain>
        <tissue evidence="3">Leaf</tissue>
    </source>
</reference>
<dbReference type="GO" id="GO:0016747">
    <property type="term" value="F:acyltransferase activity, transferring groups other than amino-acyl groups"/>
    <property type="evidence" value="ECO:0007669"/>
    <property type="project" value="InterPro"/>
</dbReference>
<evidence type="ECO:0000313" key="4">
    <source>
        <dbReference type="Proteomes" id="UP000250321"/>
    </source>
</evidence>
<dbReference type="PANTHER" id="PTHR11877:SF14">
    <property type="entry name" value="CHALCONE SYNTHASE"/>
    <property type="match status" value="1"/>
</dbReference>
<dbReference type="STRING" id="2094558.A0A314UIQ7"/>
<evidence type="ECO:0000259" key="2">
    <source>
        <dbReference type="Pfam" id="PF02797"/>
    </source>
</evidence>
<dbReference type="AlphaFoldDB" id="A0A314UIQ7"/>
<dbReference type="InterPro" id="IPR012328">
    <property type="entry name" value="Chalcone/stilbene_synt_C"/>
</dbReference>
<dbReference type="InterPro" id="IPR016039">
    <property type="entry name" value="Thiolase-like"/>
</dbReference>
<organism evidence="3 4">
    <name type="scientific">Prunus yedoensis var. nudiflora</name>
    <dbReference type="NCBI Taxonomy" id="2094558"/>
    <lineage>
        <taxon>Eukaryota</taxon>
        <taxon>Viridiplantae</taxon>
        <taxon>Streptophyta</taxon>
        <taxon>Embryophyta</taxon>
        <taxon>Tracheophyta</taxon>
        <taxon>Spermatophyta</taxon>
        <taxon>Magnoliopsida</taxon>
        <taxon>eudicotyledons</taxon>
        <taxon>Gunneridae</taxon>
        <taxon>Pentapetalae</taxon>
        <taxon>rosids</taxon>
        <taxon>fabids</taxon>
        <taxon>Rosales</taxon>
        <taxon>Rosaceae</taxon>
        <taxon>Amygdaloideae</taxon>
        <taxon>Amygdaleae</taxon>
        <taxon>Prunus</taxon>
    </lineage>
</organism>
<protein>
    <submittedName>
        <fullName evidence="3">3 5-dihydroxybiphenyl synthase</fullName>
    </submittedName>
</protein>
<dbReference type="Pfam" id="PF02797">
    <property type="entry name" value="Chal_sti_synt_C"/>
    <property type="match status" value="1"/>
</dbReference>
<feature type="domain" description="Chalcone/stilbene synthase C-terminal" evidence="2">
    <location>
        <begin position="3"/>
        <end position="51"/>
    </location>
</feature>
<gene>
    <name evidence="3" type="ORF">Pyn_40809</name>
</gene>
<dbReference type="EMBL" id="PJQY01003476">
    <property type="protein sequence ID" value="PQM37250.1"/>
    <property type="molecule type" value="Genomic_DNA"/>
</dbReference>